<dbReference type="InterPro" id="IPR025965">
    <property type="entry name" value="FlgD/Vpr_Ig-like"/>
</dbReference>
<feature type="domain" description="Gingipain propeptide" evidence="3">
    <location>
        <begin position="31"/>
        <end position="200"/>
    </location>
</feature>
<evidence type="ECO:0000313" key="5">
    <source>
        <dbReference type="EMBL" id="TET44104.1"/>
    </source>
</evidence>
<comment type="caution">
    <text evidence="5">The sequence shown here is derived from an EMBL/GenBank/DDBJ whole genome shotgun (WGS) entry which is preliminary data.</text>
</comment>
<dbReference type="Pfam" id="PF13860">
    <property type="entry name" value="FlgD_ig"/>
    <property type="match status" value="1"/>
</dbReference>
<proteinExistence type="predicted"/>
<evidence type="ECO:0000259" key="4">
    <source>
        <dbReference type="Pfam" id="PF13860"/>
    </source>
</evidence>
<name>A0A523UNI8_UNCT6</name>
<dbReference type="InterPro" id="IPR029031">
    <property type="entry name" value="Gingipain_N_sf"/>
</dbReference>
<sequence>MMTKVTNINSYIVISSVALLLCLLVPTVRAERPQLTVVPQNDKYVDLVYRTARFDQATLSVDGVTYRQLFTEGCSAPDKPGDPAILKKELVVGIPLDASPSVEVLGVKTRTLRKFLLAPVPRIVADSLGLESYIYEANPASYDRSGFIPRAFVEVSGTGFLRNQRVAHIGISAVRFDARRRVVELCEEVRIRVRFNRTGRNAGTSLPRDGFERLYQSVLANYSQSRTWRRAPKVTMGVLDLQQWVKISLNDRGIYKLTYDDLRIAGVPVELVDPRTFLLINGGSRPLPESLSTPRPESIEVAIYVEGEEDGRIDPSDYILFYAVSLTGWSLDVTADSFYHFLNPYAETNVYWLKWGGTPGPRMDTLDVYPQDPDPTRPLAFEDRIHLEEEVESPMRSGLRWIWHRLKRDAGADRASFTTQVYPVDVASETCDVRMGFFVDSDTVMNVKLYLNGELIVDQPGPRMSGKKDPPIVVGGTAHSLVEGRNDIKVELTRGGTPDSSDEESRIFVDFFDLRYERDFRLAEGKLEFSTQTPAESDIVEYKLENVGDTPFVLNVTDPFHPTRLINYVQAGSEVTLQAEIFTTQVYSAATSFLRPIRLEMDSPNNLKQGGADYVAICHEPFMPAVADLISWRNSYISGIPSPKATMMGMIDVLDNFSWGLMDPTAIRDFLAWTLSNWNPAPSYCLLAGASTYDYKNNLKLAHPKNFIPPHVRGHVVVSRNKFAEGENPCFDDWFIWLTAGDNDADMYLGRFDAVSIEEARILTLKAINYEQNELLGAWKNRALLVADDQEPRSGDSEFTNQCENLSRIIPARIDLLKVYLVEYPKVGEDKPGARDAMIDCINNGVFSGIFLGHGNIKKIAHENVFRSPEDVSRLVNGRMAPFYFYGSCSVGLFDRPTASSMSGLISKTPYGGTIVSLGASRPTYGGANAVYSYELFDNMYSSSSLTTAGEIVYAAKISTHVAAAEYYLIFGDPAVKIAPPALQCSLDVIPDSMVGLTKVMVKGVVEDSTFEGWGMLRAFDSAHMESDTSQKFGSVVNYELPGDPFYWGLVSVEQGKFTHTFRVPKIESGSIREGYDGRVSVYVWNDQRDGSGAVDSLYVGGNSGPITDLEGPNIRIQHEGREVTDSFFVNVGSKITGIISDESGIYLGDRPDRILRMVINGDELNSVHLNELFNYDQGSDTLGRFNYTLELPEGNTGRDSLTFIASDNYLNRSEMSVIAIPVGPDEMGLGEVLNYPNPFENDTYFTFTINQPGKVTVKVYTIGGRLIKTLSSEFTSSGYHQIYWDGKDEDGDRPANGVYLYKVIAKTEGFAHEVATSSKAEVIEKLLIVR</sequence>
<keyword evidence="1" id="KW-0732">Signal</keyword>
<feature type="domain" description="Gingipain" evidence="2">
    <location>
        <begin position="614"/>
        <end position="977"/>
    </location>
</feature>
<dbReference type="NCBIfam" id="TIGR04183">
    <property type="entry name" value="Por_Secre_tail"/>
    <property type="match status" value="1"/>
</dbReference>
<dbReference type="SUPFAM" id="SSF52129">
    <property type="entry name" value="Caspase-like"/>
    <property type="match status" value="1"/>
</dbReference>
<evidence type="ECO:0000313" key="6">
    <source>
        <dbReference type="Proteomes" id="UP000315525"/>
    </source>
</evidence>
<protein>
    <submittedName>
        <fullName evidence="5">Type IX secretion system sortase PorU</fullName>
    </submittedName>
</protein>
<dbReference type="Gene3D" id="2.60.40.3800">
    <property type="match status" value="1"/>
</dbReference>
<dbReference type="GO" id="GO:0006508">
    <property type="term" value="P:proteolysis"/>
    <property type="evidence" value="ECO:0007669"/>
    <property type="project" value="InterPro"/>
</dbReference>
<accession>A0A523UNI8</accession>
<dbReference type="InterPro" id="IPR026444">
    <property type="entry name" value="Secre_tail"/>
</dbReference>
<dbReference type="NCBIfam" id="NF033707">
    <property type="entry name" value="T9SS_sortase"/>
    <property type="match status" value="1"/>
</dbReference>
<evidence type="ECO:0000259" key="3">
    <source>
        <dbReference type="Pfam" id="PF08126"/>
    </source>
</evidence>
<reference evidence="5 6" key="1">
    <citation type="submission" date="2019-03" db="EMBL/GenBank/DDBJ databases">
        <title>Metabolic potential of uncultured bacteria and archaea associated with petroleum seepage in deep-sea sediments.</title>
        <authorList>
            <person name="Dong X."/>
            <person name="Hubert C."/>
        </authorList>
    </citation>
    <scope>NUCLEOTIDE SEQUENCE [LARGE SCALE GENOMIC DNA]</scope>
    <source>
        <strain evidence="5">E44_bin18</strain>
    </source>
</reference>
<dbReference type="InterPro" id="IPR012600">
    <property type="entry name" value="Propeptide_C25"/>
</dbReference>
<dbReference type="EMBL" id="SOJN01000138">
    <property type="protein sequence ID" value="TET44104.1"/>
    <property type="molecule type" value="Genomic_DNA"/>
</dbReference>
<dbReference type="Pfam" id="PF08126">
    <property type="entry name" value="Propeptide_C25"/>
    <property type="match status" value="1"/>
</dbReference>
<gene>
    <name evidence="5" type="primary">porU</name>
    <name evidence="5" type="ORF">E3J62_11285</name>
</gene>
<dbReference type="InterPro" id="IPR038490">
    <property type="entry name" value="Gingipain_propep_sf"/>
</dbReference>
<evidence type="ECO:0000259" key="2">
    <source>
        <dbReference type="Pfam" id="PF01364"/>
    </source>
</evidence>
<dbReference type="GO" id="GO:0004197">
    <property type="term" value="F:cysteine-type endopeptidase activity"/>
    <property type="evidence" value="ECO:0007669"/>
    <property type="project" value="InterPro"/>
</dbReference>
<dbReference type="Pfam" id="PF01364">
    <property type="entry name" value="Peptidase_C25"/>
    <property type="match status" value="1"/>
</dbReference>
<dbReference type="InterPro" id="IPR001769">
    <property type="entry name" value="Gingipain"/>
</dbReference>
<dbReference type="Gene3D" id="3.40.50.1460">
    <property type="match status" value="1"/>
</dbReference>
<evidence type="ECO:0000256" key="1">
    <source>
        <dbReference type="ARBA" id="ARBA00022729"/>
    </source>
</evidence>
<organism evidence="5 6">
    <name type="scientific">candidate division TA06 bacterium</name>
    <dbReference type="NCBI Taxonomy" id="2250710"/>
    <lineage>
        <taxon>Bacteria</taxon>
        <taxon>Bacteria division TA06</taxon>
    </lineage>
</organism>
<dbReference type="Proteomes" id="UP000315525">
    <property type="component" value="Unassembled WGS sequence"/>
</dbReference>
<feature type="domain" description="FlgD/Vpr Ig-like" evidence="4">
    <location>
        <begin position="1248"/>
        <end position="1309"/>
    </location>
</feature>
<dbReference type="Gene3D" id="3.40.50.10390">
    <property type="entry name" value="Gingipain r, domain 1"/>
    <property type="match status" value="1"/>
</dbReference>
<dbReference type="Gene3D" id="2.60.40.4070">
    <property type="match status" value="1"/>
</dbReference>
<dbReference type="InterPro" id="IPR029030">
    <property type="entry name" value="Caspase-like_dom_sf"/>
</dbReference>